<accession>A0A2C5X2I5</accession>
<dbReference type="OrthoDB" id="26740at2759"/>
<feature type="compositionally biased region" description="Pro residues" evidence="9">
    <location>
        <begin position="952"/>
        <end position="964"/>
    </location>
</feature>
<keyword evidence="5" id="KW-1133">Transmembrane helix</keyword>
<feature type="region of interest" description="Disordered" evidence="9">
    <location>
        <begin position="785"/>
        <end position="897"/>
    </location>
</feature>
<feature type="compositionally biased region" description="Basic and acidic residues" evidence="9">
    <location>
        <begin position="1162"/>
        <end position="1176"/>
    </location>
</feature>
<dbReference type="Pfam" id="PF15413">
    <property type="entry name" value="PH_11"/>
    <property type="match status" value="1"/>
</dbReference>
<feature type="region of interest" description="Disordered" evidence="9">
    <location>
        <begin position="723"/>
        <end position="757"/>
    </location>
</feature>
<dbReference type="GO" id="GO:0005789">
    <property type="term" value="C:endoplasmic reticulum membrane"/>
    <property type="evidence" value="ECO:0007669"/>
    <property type="project" value="UniProtKB-SubCell"/>
</dbReference>
<dbReference type="AlphaFoldDB" id="A0A2C5X2I5"/>
<evidence type="ECO:0000256" key="1">
    <source>
        <dbReference type="ARBA" id="ARBA00004586"/>
    </source>
</evidence>
<feature type="region of interest" description="Disordered" evidence="9">
    <location>
        <begin position="610"/>
        <end position="697"/>
    </location>
</feature>
<reference evidence="11 12" key="2">
    <citation type="journal article" date="2013" name="IMA Fungus">
        <title>IMA Genome-F 1: Ceratocystis fimbriata: Draft nuclear genome sequence for the plant pathogen, Ceratocystis fimbriata.</title>
        <authorList>
            <person name="Wilken P.M."/>
            <person name="Steenkamp E.T."/>
            <person name="Wingfield M.J."/>
            <person name="de Beer Z.W."/>
            <person name="Wingfield B.D."/>
        </authorList>
    </citation>
    <scope>NUCLEOTIDE SEQUENCE [LARGE SCALE GENOMIC DNA]</scope>
    <source>
        <strain evidence="11 12">CBS 114723</strain>
    </source>
</reference>
<keyword evidence="6" id="KW-0445">Lipid transport</keyword>
<feature type="compositionally biased region" description="Polar residues" evidence="9">
    <location>
        <begin position="983"/>
        <end position="1014"/>
    </location>
</feature>
<name>A0A2C5X2I5_9PEZI</name>
<evidence type="ECO:0000256" key="7">
    <source>
        <dbReference type="ARBA" id="ARBA00023121"/>
    </source>
</evidence>
<evidence type="ECO:0000256" key="9">
    <source>
        <dbReference type="SAM" id="MobiDB-lite"/>
    </source>
</evidence>
<evidence type="ECO:0000256" key="5">
    <source>
        <dbReference type="ARBA" id="ARBA00022989"/>
    </source>
</evidence>
<feature type="compositionally biased region" description="Polar residues" evidence="9">
    <location>
        <begin position="675"/>
        <end position="685"/>
    </location>
</feature>
<feature type="compositionally biased region" description="Low complexity" evidence="9">
    <location>
        <begin position="785"/>
        <end position="805"/>
    </location>
</feature>
<keyword evidence="4" id="KW-0256">Endoplasmic reticulum</keyword>
<keyword evidence="2" id="KW-0813">Transport</keyword>
<feature type="compositionally biased region" description="Polar residues" evidence="9">
    <location>
        <begin position="806"/>
        <end position="843"/>
    </location>
</feature>
<feature type="compositionally biased region" description="Polar residues" evidence="9">
    <location>
        <begin position="863"/>
        <end position="872"/>
    </location>
</feature>
<evidence type="ECO:0000259" key="10">
    <source>
        <dbReference type="PROSITE" id="PS51847"/>
    </source>
</evidence>
<feature type="compositionally biased region" description="Low complexity" evidence="9">
    <location>
        <begin position="1130"/>
        <end position="1153"/>
    </location>
</feature>
<feature type="compositionally biased region" description="Polar residues" evidence="9">
    <location>
        <begin position="623"/>
        <end position="632"/>
    </location>
</feature>
<dbReference type="GO" id="GO:0032865">
    <property type="term" value="C:ERMES complex"/>
    <property type="evidence" value="ECO:0007669"/>
    <property type="project" value="TreeGrafter"/>
</dbReference>
<feature type="compositionally biased region" description="Low complexity" evidence="9">
    <location>
        <begin position="1015"/>
        <end position="1058"/>
    </location>
</feature>
<sequence length="1176" mass="126762">MPWASFLFAYVLGGLTLLPLVLLAGLLHAHLTLPYYETGRPDGGNSDVDTDDDLIQPGDDVSLLQIEKRAHEAAAAAASGPASSVRRTNEDDMASGYFAVCREYTPMGINAKPIERTTPAGSTTVAAPSQSVYQTMYKSLFERKTTPKESDSGTSSSWSRKTGNIFFIVLRHGHLMLFDDEEQLEVRHVISLANHEISIYSGGGVTPEGELYIKKNAICLSRRKDSADLVAADAQPTKPFYLFSENCSAKEDFYFSLLRNQEHTFRDASKDMPPPPQQFEVKDVISLVQKLHSSEDHLQTRWLNAFLGRIFLGIYKTEDIQDYIRGLLMKKISRVKVPSFLTNIAIRKIDTGQGPPFITNPKLREMTVDGEFLAETDIKYTGNFRMEVAATARLDLGARFKAREVDLMLSVTVKRIEGHMLLRVKPPPSNRLWFSFAQLPKMEMVVEPIVSSRQITYTVILRQIENRIKEVVAESLVQPFWDDVPFFRTEDKKWRGGVFEGNEFVAAGGTDTQETDIKMDAKVDVKADTEDDTPLPDIALKTEVIPTMEKSHSFANSENTTMHKRKAWTETGADGNGLETAASSSVDFKQTANSLSISPQASNENLAAALQTPPKPSTPHKILSTQTPSSYKSPADRTQQHLESQQNTPSRPSQAVEFSQSSSNQSPAQSKSLSTPAKNDNSEALSDTEVDRASPTRFNLSANSALATKAAVSSKMTPPVFPEEIELETEPTPYGGRRGTVSSMDSDGNSSTSGLKLGRANTVNSVKSQAGSFLSKTAAFLANSSGSSISSANGNNVRNSRSNSAHDNYSRNNNSSASLESTPAGVSNDGNDNENSGVDSNIGNGAAPVSAVPFRASRPDSRYSYNGKTGSISELPEASLPSTSFLDRESSPTPNITKRNTLAAMSSAAAYARNWGINALARRKESNSSTTATAASDSPAIDLSQPMGRGQPLPPIGTPLPPPEKGNRVTSLPVMKRHSLATPLSTPAISQSTPSTGTITAQSSLPASTTISTQSPVSRIPSPLPLRRSPSTASVSSISVAASLSRASSRQSLRQASPIQRKAIEQGSLLPTGDPSLLVVAAPDDFSEPGTPREDEASRDDEWTGTGTGGGGGGGFSPVVRSVSRRSYRRSSYGVFQPPGSASSSSSALGLKRSPSRLSNGQRDDDYAASWLDDKS</sequence>
<feature type="compositionally biased region" description="Gly residues" evidence="9">
    <location>
        <begin position="1106"/>
        <end position="1116"/>
    </location>
</feature>
<dbReference type="STRING" id="1035309.A0A2C5X2I5"/>
<evidence type="ECO:0000313" key="12">
    <source>
        <dbReference type="Proteomes" id="UP000222788"/>
    </source>
</evidence>
<feature type="compositionally biased region" description="Polar residues" evidence="9">
    <location>
        <begin position="641"/>
        <end position="658"/>
    </location>
</feature>
<reference evidence="11 12" key="1">
    <citation type="journal article" date="2013" name="Fungal Biol.">
        <title>Analysis of microsatellite markers in the genome of the plant pathogen Ceratocystis fimbriata.</title>
        <authorList>
            <person name="Simpson M.C."/>
            <person name="Wilken P.M."/>
            <person name="Coetzee M.P."/>
            <person name="Wingfield M.J."/>
            <person name="Wingfield B.D."/>
        </authorList>
    </citation>
    <scope>NUCLEOTIDE SEQUENCE [LARGE SCALE GENOMIC DNA]</scope>
    <source>
        <strain evidence="11 12">CBS 114723</strain>
    </source>
</reference>
<keyword evidence="7" id="KW-0446">Lipid-binding</keyword>
<feature type="compositionally biased region" description="Basic and acidic residues" evidence="9">
    <location>
        <begin position="1091"/>
        <end position="1102"/>
    </location>
</feature>
<dbReference type="CDD" id="cd21675">
    <property type="entry name" value="SMP_TEX2"/>
    <property type="match status" value="1"/>
</dbReference>
<gene>
    <name evidence="11" type="primary">YPR091C</name>
    <name evidence="11" type="ORF">CFIMG_003938RA</name>
</gene>
<dbReference type="GO" id="GO:0008289">
    <property type="term" value="F:lipid binding"/>
    <property type="evidence" value="ECO:0007669"/>
    <property type="project" value="UniProtKB-KW"/>
</dbReference>
<dbReference type="PANTHER" id="PTHR13466">
    <property type="entry name" value="TEX2 PROTEIN-RELATED"/>
    <property type="match status" value="1"/>
</dbReference>
<comment type="subcellular location">
    <subcellularLocation>
        <location evidence="1">Endoplasmic reticulum membrane</location>
    </subcellularLocation>
</comment>
<feature type="compositionally biased region" description="Polar residues" evidence="9">
    <location>
        <begin position="880"/>
        <end position="897"/>
    </location>
</feature>
<evidence type="ECO:0000256" key="4">
    <source>
        <dbReference type="ARBA" id="ARBA00022824"/>
    </source>
</evidence>
<feature type="region of interest" description="Disordered" evidence="9">
    <location>
        <begin position="983"/>
        <end position="1176"/>
    </location>
</feature>
<dbReference type="InterPro" id="IPR031468">
    <property type="entry name" value="SMP_LBD"/>
</dbReference>
<evidence type="ECO:0000256" key="6">
    <source>
        <dbReference type="ARBA" id="ARBA00023055"/>
    </source>
</evidence>
<feature type="domain" description="SMP-LTD" evidence="10">
    <location>
        <begin position="296"/>
        <end position="487"/>
    </location>
</feature>
<protein>
    <submittedName>
        <fullName evidence="11">Putative PH domain-containing protein YPR091C</fullName>
    </submittedName>
</protein>
<evidence type="ECO:0000256" key="2">
    <source>
        <dbReference type="ARBA" id="ARBA00022448"/>
    </source>
</evidence>
<proteinExistence type="predicted"/>
<feature type="compositionally biased region" description="Low complexity" evidence="9">
    <location>
        <begin position="742"/>
        <end position="754"/>
    </location>
</feature>
<feature type="compositionally biased region" description="Low complexity" evidence="9">
    <location>
        <begin position="659"/>
        <end position="674"/>
    </location>
</feature>
<dbReference type="GO" id="GO:0015914">
    <property type="term" value="P:phospholipid transport"/>
    <property type="evidence" value="ECO:0007669"/>
    <property type="project" value="TreeGrafter"/>
</dbReference>
<dbReference type="PANTHER" id="PTHR13466:SF19">
    <property type="entry name" value="NUCLEUS-VACUOLE JUNCTION PROTEIN 2"/>
    <property type="match status" value="1"/>
</dbReference>
<keyword evidence="12" id="KW-1185">Reference proteome</keyword>
<dbReference type="PROSITE" id="PS51847">
    <property type="entry name" value="SMP"/>
    <property type="match status" value="1"/>
</dbReference>
<dbReference type="EMBL" id="APWK03000013">
    <property type="protein sequence ID" value="PHH55259.1"/>
    <property type="molecule type" value="Genomic_DNA"/>
</dbReference>
<dbReference type="Proteomes" id="UP000222788">
    <property type="component" value="Unassembled WGS sequence"/>
</dbReference>
<evidence type="ECO:0000256" key="8">
    <source>
        <dbReference type="ARBA" id="ARBA00023136"/>
    </source>
</evidence>
<keyword evidence="3" id="KW-0812">Transmembrane</keyword>
<feature type="region of interest" description="Disordered" evidence="9">
    <location>
        <begin position="923"/>
        <end position="969"/>
    </location>
</feature>
<comment type="caution">
    <text evidence="11">The sequence shown here is derived from an EMBL/GenBank/DDBJ whole genome shotgun (WGS) entry which is preliminary data.</text>
</comment>
<keyword evidence="8" id="KW-0472">Membrane</keyword>
<evidence type="ECO:0000313" key="11">
    <source>
        <dbReference type="EMBL" id="PHH55259.1"/>
    </source>
</evidence>
<organism evidence="11 12">
    <name type="scientific">Ceratocystis fimbriata CBS 114723</name>
    <dbReference type="NCBI Taxonomy" id="1035309"/>
    <lineage>
        <taxon>Eukaryota</taxon>
        <taxon>Fungi</taxon>
        <taxon>Dikarya</taxon>
        <taxon>Ascomycota</taxon>
        <taxon>Pezizomycotina</taxon>
        <taxon>Sordariomycetes</taxon>
        <taxon>Hypocreomycetidae</taxon>
        <taxon>Microascales</taxon>
        <taxon>Ceratocystidaceae</taxon>
        <taxon>Ceratocystis</taxon>
    </lineage>
</organism>
<dbReference type="GO" id="GO:1990456">
    <property type="term" value="P:mitochondrion-endoplasmic reticulum membrane tethering"/>
    <property type="evidence" value="ECO:0007669"/>
    <property type="project" value="TreeGrafter"/>
</dbReference>
<evidence type="ECO:0000256" key="3">
    <source>
        <dbReference type="ARBA" id="ARBA00022692"/>
    </source>
</evidence>